<feature type="compositionally biased region" description="Basic and acidic residues" evidence="6">
    <location>
        <begin position="1"/>
        <end position="26"/>
    </location>
</feature>
<feature type="compositionally biased region" description="Polar residues" evidence="6">
    <location>
        <begin position="413"/>
        <end position="426"/>
    </location>
</feature>
<feature type="region of interest" description="Disordered" evidence="6">
    <location>
        <begin position="348"/>
        <end position="438"/>
    </location>
</feature>
<evidence type="ECO:0000256" key="1">
    <source>
        <dbReference type="ARBA" id="ARBA00004123"/>
    </source>
</evidence>
<feature type="compositionally biased region" description="Basic and acidic residues" evidence="6">
    <location>
        <begin position="369"/>
        <end position="378"/>
    </location>
</feature>
<evidence type="ECO:0000256" key="5">
    <source>
        <dbReference type="ARBA" id="ARBA00023242"/>
    </source>
</evidence>
<dbReference type="InterPro" id="IPR012337">
    <property type="entry name" value="RNaseH-like_sf"/>
</dbReference>
<accession>A0A9N8LJS9</accession>
<feature type="region of interest" description="Disordered" evidence="6">
    <location>
        <begin position="458"/>
        <end position="489"/>
    </location>
</feature>
<comment type="subcellular location">
    <subcellularLocation>
        <location evidence="1">Nucleus</location>
    </subcellularLocation>
</comment>
<keyword evidence="5" id="KW-0539">Nucleus</keyword>
<dbReference type="PANTHER" id="PTHR46481">
    <property type="entry name" value="ZINC FINGER BED DOMAIN-CONTAINING PROTEIN 4"/>
    <property type="match status" value="1"/>
</dbReference>
<feature type="region of interest" description="Disordered" evidence="6">
    <location>
        <begin position="118"/>
        <end position="147"/>
    </location>
</feature>
<dbReference type="InterPro" id="IPR052035">
    <property type="entry name" value="ZnF_BED_domain_contain"/>
</dbReference>
<evidence type="ECO:0000256" key="4">
    <source>
        <dbReference type="ARBA" id="ARBA00022833"/>
    </source>
</evidence>
<dbReference type="AlphaFoldDB" id="A0A9N8LJS9"/>
<feature type="region of interest" description="Disordered" evidence="6">
    <location>
        <begin position="1"/>
        <end position="36"/>
    </location>
</feature>
<organism evidence="7 8">
    <name type="scientific">Tilletia laevis</name>
    <dbReference type="NCBI Taxonomy" id="157183"/>
    <lineage>
        <taxon>Eukaryota</taxon>
        <taxon>Fungi</taxon>
        <taxon>Dikarya</taxon>
        <taxon>Basidiomycota</taxon>
        <taxon>Ustilaginomycotina</taxon>
        <taxon>Exobasidiomycetes</taxon>
        <taxon>Tilletiales</taxon>
        <taxon>Tilletiaceae</taxon>
        <taxon>Tilletia</taxon>
    </lineage>
</organism>
<dbReference type="GO" id="GO:0008270">
    <property type="term" value="F:zinc ion binding"/>
    <property type="evidence" value="ECO:0007669"/>
    <property type="project" value="UniProtKB-KW"/>
</dbReference>
<evidence type="ECO:0000256" key="6">
    <source>
        <dbReference type="SAM" id="MobiDB-lite"/>
    </source>
</evidence>
<dbReference type="PANTHER" id="PTHR46481:SF10">
    <property type="entry name" value="ZINC FINGER BED DOMAIN-CONTAINING PROTEIN 39"/>
    <property type="match status" value="1"/>
</dbReference>
<evidence type="ECO:0008006" key="9">
    <source>
        <dbReference type="Google" id="ProtNLM"/>
    </source>
</evidence>
<evidence type="ECO:0000313" key="8">
    <source>
        <dbReference type="Proteomes" id="UP000836404"/>
    </source>
</evidence>
<gene>
    <name evidence="7" type="ORF">JKILLFL_G1321</name>
</gene>
<feature type="compositionally biased region" description="Polar residues" evidence="6">
    <location>
        <begin position="470"/>
        <end position="482"/>
    </location>
</feature>
<feature type="compositionally biased region" description="Low complexity" evidence="6">
    <location>
        <begin position="131"/>
        <end position="146"/>
    </location>
</feature>
<dbReference type="Proteomes" id="UP000836404">
    <property type="component" value="Unassembled WGS sequence"/>
</dbReference>
<dbReference type="GO" id="GO:0005634">
    <property type="term" value="C:nucleus"/>
    <property type="evidence" value="ECO:0007669"/>
    <property type="project" value="UniProtKB-SubCell"/>
</dbReference>
<evidence type="ECO:0000256" key="3">
    <source>
        <dbReference type="ARBA" id="ARBA00022771"/>
    </source>
</evidence>
<keyword evidence="4" id="KW-0862">Zinc</keyword>
<dbReference type="SUPFAM" id="SSF53098">
    <property type="entry name" value="Ribonuclease H-like"/>
    <property type="match status" value="1"/>
</dbReference>
<comment type="caution">
    <text evidence="7">The sequence shown here is derived from an EMBL/GenBank/DDBJ whole genome shotgun (WGS) entry which is preliminary data.</text>
</comment>
<feature type="compositionally biased region" description="Acidic residues" evidence="6">
    <location>
        <begin position="387"/>
        <end position="404"/>
    </location>
</feature>
<protein>
    <recommendedName>
        <fullName evidence="9">BED-type domain-containing protein</fullName>
    </recommendedName>
</protein>
<keyword evidence="8" id="KW-1185">Reference proteome</keyword>
<evidence type="ECO:0000313" key="7">
    <source>
        <dbReference type="EMBL" id="CAD6911489.1"/>
    </source>
</evidence>
<feature type="compositionally biased region" description="Acidic residues" evidence="6">
    <location>
        <begin position="458"/>
        <end position="469"/>
    </location>
</feature>
<reference evidence="7 8" key="1">
    <citation type="submission" date="2020-10" db="EMBL/GenBank/DDBJ databases">
        <authorList>
            <person name="Sedaghatjoo S."/>
        </authorList>
    </citation>
    <scope>NUCLEOTIDE SEQUENCE [LARGE SCALE GENOMIC DNA]</scope>
    <source>
        <strain evidence="7 8">LLFL</strain>
    </source>
</reference>
<feature type="compositionally biased region" description="Basic and acidic residues" evidence="6">
    <location>
        <begin position="348"/>
        <end position="360"/>
    </location>
</feature>
<feature type="non-terminal residue" evidence="7">
    <location>
        <position position="783"/>
    </location>
</feature>
<proteinExistence type="predicted"/>
<dbReference type="EMBL" id="CAJHJF010001110">
    <property type="protein sequence ID" value="CAD6911489.1"/>
    <property type="molecule type" value="Genomic_DNA"/>
</dbReference>
<keyword evidence="3" id="KW-0863">Zinc-finger</keyword>
<sequence>LVHEETESLADSERDEPRRNATKRSDVGPQTPAEGDETVTRFYRFISSTLKTKTRRKTGEVYKGTDERWQCRFCNGYYTGHPENRSNLALHLNVASNKNCCKKIYDPEDKSLRGLYKQPTKEDAAAPGQHSPAGTASSTSTSLLPGRGQQRLDMWRASQKTEMTKQKVEEVRRLVLQWVIMDNQPFVQPTSPHFQAILLALNPAVGPALLSPRQLRRDLELAYGHVVQDAVAYLRKHGIRFSVSHDAWTSPSRRYTFLSFVYKLLDLWTGILVGDAASNNGRMCDALEYEFQDKKGTSISGNADALQDIVKHRRGDHSILCYNHALNRAMVTLYRALGVATKEQAKVLKAKDAEDDREVPVKGARGKGKGSEKEKEVEDAGSCSASDSDEEDRDGEAEDAEDEAGACAEGEGTANSPFRFTGSQNPDAPPSNDEEGDPELEQAEAIFADMRCQLPTVAEEDEDQQEGDDTATTSNITKTNSNDGEEDGDIDLASPLNKIADVVKQIHSSSDARREFKKYMAMQYLGDPKGTQRINVVPPKFNATRWNSRYKQMKVATKIKDGLLLFANNSKRVKVKAIGLEEADFIMIESIKDISQHVYRDTMEFERNDSHACMVLRGFGELVHAINIEIKGADEAQGSVASKLADGLREMLDRVKLYQEAAASSRTLLLAAVLHPKYRLATFLADYSDKVGHVKDLLKAEVDRFAGRPSPSGATKYPSAKEPAKTIKKYQRDAPTAAPSVVVAAEQTEIDAYLADRHPFKDAVEGSMFPGDTVLGWWKEHEI</sequence>
<evidence type="ECO:0000256" key="2">
    <source>
        <dbReference type="ARBA" id="ARBA00022723"/>
    </source>
</evidence>
<name>A0A9N8LJS9_9BASI</name>
<keyword evidence="2" id="KW-0479">Metal-binding</keyword>